<dbReference type="HOGENOM" id="CLU_026429_0_1_9"/>
<dbReference type="STRING" id="213810.RUM_22350"/>
<keyword evidence="7 8" id="KW-0472">Membrane</keyword>
<reference evidence="9" key="1">
    <citation type="submission" date="2010-03" db="EMBL/GenBank/DDBJ databases">
        <title>The genome sequence of Ruminococcus sp. 18P13.</title>
        <authorList>
            <consortium name="metaHIT consortium -- http://www.metahit.eu/"/>
            <person name="Pajon A."/>
            <person name="Turner K."/>
            <person name="Parkhill J."/>
            <person name="Bernalier A."/>
        </authorList>
    </citation>
    <scope>NUCLEOTIDE SEQUENCE [LARGE SCALE GENOMIC DNA]</scope>
    <source>
        <strain evidence="9">Type strain: 18P13</strain>
    </source>
</reference>
<feature type="transmembrane region" description="Helical" evidence="8">
    <location>
        <begin position="305"/>
        <end position="324"/>
    </location>
</feature>
<dbReference type="GO" id="GO:0030001">
    <property type="term" value="P:metal ion transport"/>
    <property type="evidence" value="ECO:0007669"/>
    <property type="project" value="UniProtKB-ARBA"/>
</dbReference>
<evidence type="ECO:0000256" key="3">
    <source>
        <dbReference type="ARBA" id="ARBA00022475"/>
    </source>
</evidence>
<dbReference type="BioCyc" id="RCHA213810:RUM_RS10855-MONOMER"/>
<dbReference type="InterPro" id="IPR003445">
    <property type="entry name" value="Cat_transpt"/>
</dbReference>
<dbReference type="OrthoDB" id="9810952at2"/>
<feature type="transmembrane region" description="Helical" evidence="8">
    <location>
        <begin position="345"/>
        <end position="363"/>
    </location>
</feature>
<evidence type="ECO:0000256" key="8">
    <source>
        <dbReference type="SAM" id="Phobius"/>
    </source>
</evidence>
<keyword evidence="10" id="KW-1185">Reference proteome</keyword>
<evidence type="ECO:0000256" key="5">
    <source>
        <dbReference type="ARBA" id="ARBA00022989"/>
    </source>
</evidence>
<protein>
    <submittedName>
        <fullName evidence="9">Trk-type K+ transport systems, membrane components</fullName>
    </submittedName>
</protein>
<keyword evidence="6" id="KW-0406">Ion transport</keyword>
<keyword evidence="5 8" id="KW-1133">Transmembrane helix</keyword>
<evidence type="ECO:0000313" key="10">
    <source>
        <dbReference type="Proteomes" id="UP000007054"/>
    </source>
</evidence>
<feature type="transmembrane region" description="Helical" evidence="8">
    <location>
        <begin position="121"/>
        <end position="141"/>
    </location>
</feature>
<keyword evidence="4 8" id="KW-0812">Transmembrane</keyword>
<dbReference type="PATRIC" id="fig|213810.4.peg.2122"/>
<evidence type="ECO:0000313" key="9">
    <source>
        <dbReference type="EMBL" id="CBL18240.1"/>
    </source>
</evidence>
<feature type="transmembrane region" description="Helical" evidence="8">
    <location>
        <begin position="221"/>
        <end position="243"/>
    </location>
</feature>
<evidence type="ECO:0000256" key="4">
    <source>
        <dbReference type="ARBA" id="ARBA00022692"/>
    </source>
</evidence>
<feature type="transmembrane region" description="Helical" evidence="8">
    <location>
        <begin position="401"/>
        <end position="421"/>
    </location>
</feature>
<dbReference type="Pfam" id="PF02386">
    <property type="entry name" value="TrkH"/>
    <property type="match status" value="1"/>
</dbReference>
<dbReference type="PROSITE" id="PS51257">
    <property type="entry name" value="PROKAR_LIPOPROTEIN"/>
    <property type="match status" value="1"/>
</dbReference>
<name>D4LF45_RUMC1</name>
<dbReference type="Proteomes" id="UP000007054">
    <property type="component" value="Chromosome"/>
</dbReference>
<gene>
    <name evidence="9" type="ordered locus">RUM_22350</name>
</gene>
<keyword evidence="2" id="KW-0813">Transport</keyword>
<organism evidence="9 10">
    <name type="scientific">Ruminococcus champanellensis (strain DSM 18848 / JCM 17042 / KCTC 15320 / 18P13)</name>
    <dbReference type="NCBI Taxonomy" id="213810"/>
    <lineage>
        <taxon>Bacteria</taxon>
        <taxon>Bacillati</taxon>
        <taxon>Bacillota</taxon>
        <taxon>Clostridia</taxon>
        <taxon>Eubacteriales</taxon>
        <taxon>Oscillospiraceae</taxon>
        <taxon>Ruminococcus</taxon>
    </lineage>
</organism>
<evidence type="ECO:0000256" key="2">
    <source>
        <dbReference type="ARBA" id="ARBA00022448"/>
    </source>
</evidence>
<sequence length="440" mass="47478">MTATKMIVLGYSTLILLGGCLLMLPHATRDGQGASLKDAMFTSASVTCVTGMTLHDTYHYWSLFGQLIQLVLIELGGLGFMSVMIFLLSFTKRKIGVKQRFVMQEAYSAPQVGGIVRMTQYIFFSSLAIELVGAAMLCLYFCPRLGALRGIFFSVFHSVSAFCNAGIDLMGYFSPGSSLMDVASDPFLNGVFMVLIIVGGLGFFVWFDVIEHRHHFAKYRLHTKLVLVTSGVLILLGAVQIFLLEHGGEAMAGCSTGEEWLRSLFQSVTCRTAGFFTMDLSAMTEATQFVCICLMLVGGSSGSTAGGLKTTTLALLFLSITVVFRKRKTVECFHRRIEEEAIHNACCVLMLYLLLLIVSSVSICAIESIGLLDSLFECAAALGTAGLTLGLTARLSALSQVILMFLMFVGRVGGLSVLLALGTTSGNVASQYPLEKVTVG</sequence>
<dbReference type="PANTHER" id="PTHR32024">
    <property type="entry name" value="TRK SYSTEM POTASSIUM UPTAKE PROTEIN TRKG-RELATED"/>
    <property type="match status" value="1"/>
</dbReference>
<feature type="transmembrane region" description="Helical" evidence="8">
    <location>
        <begin position="7"/>
        <end position="27"/>
    </location>
</feature>
<evidence type="ECO:0000256" key="7">
    <source>
        <dbReference type="ARBA" id="ARBA00023136"/>
    </source>
</evidence>
<dbReference type="PANTHER" id="PTHR32024:SF1">
    <property type="entry name" value="KTR SYSTEM POTASSIUM UPTAKE PROTEIN B"/>
    <property type="match status" value="1"/>
</dbReference>
<proteinExistence type="predicted"/>
<dbReference type="KEGG" id="rch:RUM_22350"/>
<reference evidence="9" key="2">
    <citation type="submission" date="2010-03" db="EMBL/GenBank/DDBJ databases">
        <authorList>
            <person name="Pajon A."/>
        </authorList>
    </citation>
    <scope>NUCLEOTIDE SEQUENCE</scope>
    <source>
        <strain evidence="9">Type strain: 18P13</strain>
    </source>
</reference>
<accession>D4LF45</accession>
<comment type="subcellular location">
    <subcellularLocation>
        <location evidence="1">Cell membrane</location>
        <topology evidence="1">Multi-pass membrane protein</topology>
    </subcellularLocation>
</comment>
<dbReference type="AlphaFoldDB" id="D4LF45"/>
<feature type="transmembrane region" description="Helical" evidence="8">
    <location>
        <begin position="70"/>
        <end position="90"/>
    </location>
</feature>
<dbReference type="GO" id="GO:0005886">
    <property type="term" value="C:plasma membrane"/>
    <property type="evidence" value="ECO:0007669"/>
    <property type="project" value="UniProtKB-SubCell"/>
</dbReference>
<keyword evidence="3" id="KW-1003">Cell membrane</keyword>
<dbReference type="EMBL" id="FP929052">
    <property type="protein sequence ID" value="CBL18240.1"/>
    <property type="molecule type" value="Genomic_DNA"/>
</dbReference>
<evidence type="ECO:0000256" key="6">
    <source>
        <dbReference type="ARBA" id="ARBA00023065"/>
    </source>
</evidence>
<feature type="transmembrane region" description="Helical" evidence="8">
    <location>
        <begin position="187"/>
        <end position="209"/>
    </location>
</feature>
<evidence type="ECO:0000256" key="1">
    <source>
        <dbReference type="ARBA" id="ARBA00004651"/>
    </source>
</evidence>
<dbReference type="GO" id="GO:0008324">
    <property type="term" value="F:monoatomic cation transmembrane transporter activity"/>
    <property type="evidence" value="ECO:0007669"/>
    <property type="project" value="InterPro"/>
</dbReference>